<comment type="caution">
    <text evidence="3">The sequence shown here is derived from an EMBL/GenBank/DDBJ whole genome shotgun (WGS) entry which is preliminary data.</text>
</comment>
<evidence type="ECO:0000259" key="2">
    <source>
        <dbReference type="Pfam" id="PF04909"/>
    </source>
</evidence>
<dbReference type="GO" id="GO:0016787">
    <property type="term" value="F:hydrolase activity"/>
    <property type="evidence" value="ECO:0007669"/>
    <property type="project" value="UniProtKB-KW"/>
</dbReference>
<keyword evidence="1" id="KW-0456">Lyase</keyword>
<dbReference type="Pfam" id="PF04909">
    <property type="entry name" value="Amidohydro_2"/>
    <property type="match status" value="1"/>
</dbReference>
<gene>
    <name evidence="3" type="ORF">CWR43_17920</name>
</gene>
<dbReference type="SUPFAM" id="SSF51556">
    <property type="entry name" value="Metallo-dependent hydrolases"/>
    <property type="match status" value="1"/>
</dbReference>
<evidence type="ECO:0000313" key="4">
    <source>
        <dbReference type="Proteomes" id="UP000232164"/>
    </source>
</evidence>
<evidence type="ECO:0000313" key="3">
    <source>
        <dbReference type="EMBL" id="PKA42011.1"/>
    </source>
</evidence>
<reference evidence="3 4" key="1">
    <citation type="submission" date="2017-11" db="EMBL/GenBank/DDBJ databases">
        <authorList>
            <person name="Han C.G."/>
        </authorList>
    </citation>
    <scope>NUCLEOTIDE SEQUENCE [LARGE SCALE GENOMIC DNA]</scope>
    <source>
        <strain evidence="3 4">HCNT1</strain>
    </source>
</reference>
<protein>
    <submittedName>
        <fullName evidence="3">Amidohydrolase</fullName>
    </submittedName>
</protein>
<dbReference type="STRING" id="1041146.GCA_000427985_01440"/>
<keyword evidence="3" id="KW-0378">Hydrolase</keyword>
<feature type="domain" description="Amidohydrolase-related" evidence="2">
    <location>
        <begin position="41"/>
        <end position="363"/>
    </location>
</feature>
<dbReference type="Proteomes" id="UP000232164">
    <property type="component" value="Unassembled WGS sequence"/>
</dbReference>
<dbReference type="GO" id="GO:0005737">
    <property type="term" value="C:cytoplasm"/>
    <property type="evidence" value="ECO:0007669"/>
    <property type="project" value="TreeGrafter"/>
</dbReference>
<organism evidence="3 4">
    <name type="scientific">Rhizobium sullae</name>
    <name type="common">Rhizobium hedysari</name>
    <dbReference type="NCBI Taxonomy" id="50338"/>
    <lineage>
        <taxon>Bacteria</taxon>
        <taxon>Pseudomonadati</taxon>
        <taxon>Pseudomonadota</taxon>
        <taxon>Alphaproteobacteria</taxon>
        <taxon>Hyphomicrobiales</taxon>
        <taxon>Rhizobiaceae</taxon>
        <taxon>Rhizobium/Agrobacterium group</taxon>
        <taxon>Rhizobium</taxon>
    </lineage>
</organism>
<dbReference type="Gene3D" id="3.20.20.140">
    <property type="entry name" value="Metal-dependent hydrolases"/>
    <property type="match status" value="1"/>
</dbReference>
<dbReference type="PANTHER" id="PTHR21240:SF28">
    <property type="entry name" value="ISO-OROTATE DECARBOXYLASE (EUROFUNG)"/>
    <property type="match status" value="1"/>
</dbReference>
<dbReference type="InterPro" id="IPR032465">
    <property type="entry name" value="ACMSD"/>
</dbReference>
<dbReference type="EMBL" id="PIQN01000014">
    <property type="protein sequence ID" value="PKA42011.1"/>
    <property type="molecule type" value="Genomic_DNA"/>
</dbReference>
<proteinExistence type="predicted"/>
<sequence>MVRSPLDGWHLPIMMCLSAGRFRTRRNSRMRKRQINPHISIDAWTHIFPPSYFRQIQKVASASGPLKRWLTLKSLYDLDERFRIMDQFENYAQVLTPSMPAFDEIADAEEAASLSTLMNDALADLVHQYPRRFPYFVAGISMGNETVAHQEIDRAISLGAVGFQLPSHVQGMALDHPRFQAIWDAIAATGRTVWLHPIRGPVPDYPTEAKSKFEIWWCFGWPYESSVAMARLVLSGLFDRHPHLRVLTHHMGGMIPFFAGRIEQGWGLEMGSRTPPSDADLLPRPLRKPVVEYFKNFYGDTSLSGSAGALRCGLDFFGTDQVVFATDFPFDAEGGSYLVRETLRSLDDLVLPDDDVLAIGQKNLAGLIVPNFTPRL</sequence>
<name>A0A2N0D7E4_RHISU</name>
<reference evidence="3 4" key="2">
    <citation type="submission" date="2017-12" db="EMBL/GenBank/DDBJ databases">
        <title>Genome sequence of Rhizobium sullae HCNT1 isolated from Sulla coronaria nodules and featuring peculiar denitrification phenotypes.</title>
        <authorList>
            <person name="De Diego-Diaz B."/>
            <person name="Treu L."/>
            <person name="Campanaro S."/>
            <person name="Da Silva Duarte V."/>
            <person name="Basaglia M."/>
            <person name="Favaro L."/>
            <person name="Casella S."/>
            <person name="Squartini A."/>
        </authorList>
    </citation>
    <scope>NUCLEOTIDE SEQUENCE [LARGE SCALE GENOMIC DNA]</scope>
    <source>
        <strain evidence="3 4">HCNT1</strain>
    </source>
</reference>
<dbReference type="AlphaFoldDB" id="A0A2N0D7E4"/>
<dbReference type="InterPro" id="IPR032466">
    <property type="entry name" value="Metal_Hydrolase"/>
</dbReference>
<dbReference type="GO" id="GO:0019748">
    <property type="term" value="P:secondary metabolic process"/>
    <property type="evidence" value="ECO:0007669"/>
    <property type="project" value="TreeGrafter"/>
</dbReference>
<dbReference type="GO" id="GO:0016831">
    <property type="term" value="F:carboxy-lyase activity"/>
    <property type="evidence" value="ECO:0007669"/>
    <property type="project" value="InterPro"/>
</dbReference>
<dbReference type="InterPro" id="IPR006680">
    <property type="entry name" value="Amidohydro-rel"/>
</dbReference>
<evidence type="ECO:0000256" key="1">
    <source>
        <dbReference type="ARBA" id="ARBA00023239"/>
    </source>
</evidence>
<dbReference type="PANTHER" id="PTHR21240">
    <property type="entry name" value="2-AMINO-3-CARBOXYLMUCONATE-6-SEMIALDEHYDE DECARBOXYLASE"/>
    <property type="match status" value="1"/>
</dbReference>
<accession>A0A2N0D7E4</accession>